<comment type="caution">
    <text evidence="7">Lacks conserved residue(s) required for the propagation of feature annotation.</text>
</comment>
<evidence type="ECO:0000256" key="5">
    <source>
        <dbReference type="ARBA" id="ARBA00023049"/>
    </source>
</evidence>
<dbReference type="GO" id="GO:0004222">
    <property type="term" value="F:metalloendopeptidase activity"/>
    <property type="evidence" value="ECO:0007669"/>
    <property type="project" value="UniProtKB-UniRule"/>
</dbReference>
<keyword evidence="2 8" id="KW-0479">Metal-binding</keyword>
<keyword evidence="8" id="KW-0732">Signal</keyword>
<evidence type="ECO:0000256" key="8">
    <source>
        <dbReference type="RuleBase" id="RU361183"/>
    </source>
</evidence>
<keyword evidence="10" id="KW-1185">Reference proteome</keyword>
<evidence type="ECO:0000256" key="7">
    <source>
        <dbReference type="PROSITE-ProRule" id="PRU01211"/>
    </source>
</evidence>
<feature type="signal peptide" evidence="8">
    <location>
        <begin position="1"/>
        <end position="18"/>
    </location>
</feature>
<dbReference type="InterPro" id="IPR006026">
    <property type="entry name" value="Peptidase_Metallo"/>
</dbReference>
<dbReference type="InterPro" id="IPR001506">
    <property type="entry name" value="Peptidase_M12A"/>
</dbReference>
<dbReference type="WBParaSite" id="SSTP_0000876500.1">
    <property type="protein sequence ID" value="SSTP_0000876500.1"/>
    <property type="gene ID" value="SSTP_0000876500"/>
</dbReference>
<comment type="cofactor">
    <cofactor evidence="8">
        <name>Zn(2+)</name>
        <dbReference type="ChEBI" id="CHEBI:29105"/>
    </cofactor>
    <text evidence="8">Binds 1 zinc ion per subunit.</text>
</comment>
<evidence type="ECO:0000256" key="1">
    <source>
        <dbReference type="ARBA" id="ARBA00022670"/>
    </source>
</evidence>
<dbReference type="PROSITE" id="PS51864">
    <property type="entry name" value="ASTACIN"/>
    <property type="match status" value="1"/>
</dbReference>
<dbReference type="Proteomes" id="UP000035681">
    <property type="component" value="Unplaced"/>
</dbReference>
<name>A0A0K0EH05_STRER</name>
<accession>A0A0K0EH05</accession>
<keyword evidence="4 8" id="KW-0862">Zinc</keyword>
<keyword evidence="1 8" id="KW-0645">Protease</keyword>
<keyword evidence="3 8" id="KW-0378">Hydrolase</keyword>
<keyword evidence="6" id="KW-1015">Disulfide bond</keyword>
<evidence type="ECO:0000313" key="11">
    <source>
        <dbReference type="WBParaSite" id="SSTP_0000876500.1"/>
    </source>
</evidence>
<reference evidence="11" key="1">
    <citation type="submission" date="2015-08" db="UniProtKB">
        <authorList>
            <consortium name="WormBaseParasite"/>
        </authorList>
    </citation>
    <scope>IDENTIFICATION</scope>
</reference>
<keyword evidence="5 8" id="KW-0482">Metalloprotease</keyword>
<feature type="domain" description="Peptidase M12A" evidence="9">
    <location>
        <begin position="32"/>
        <end position="231"/>
    </location>
</feature>
<dbReference type="InterPro" id="IPR024079">
    <property type="entry name" value="MetalloPept_cat_dom_sf"/>
</dbReference>
<dbReference type="SUPFAM" id="SSF55486">
    <property type="entry name" value="Metalloproteases ('zincins'), catalytic domain"/>
    <property type="match status" value="1"/>
</dbReference>
<sequence length="380" mass="44087">MLYFNIFLFLIIFQLLQANDNEEKLDNNRYKRGIVSTINSTFSLPILYFIKFNITTEPLKLALTHISKKTCIKFREAKKPFKKVGLHIQWGTYNNIIYGNKYGNRTLVNLDKYCINDIGCIKHILGLALGLIPHHNRWDRDQYVKIHYNAINKIMINKFKKVNWDETKIFNTPFDYGSISNYDVYYYSKKYHRTYSPIQESLYMPMLGQRDDFTHNDIKLLNDLYCGNVCSTKIKGCKNGGYPDPKNCSQCRCPPGFTSTLCDKVEDSTGVCDKKILFATKKEKTLQLRTSGRCTHLIISPAKTRVQILIDDSVTKYDKICTTKGSLEIRYRHNKGLTGLCLCRTVKNHTLEAVSGQVLIRYMGTKSHKYYSILKYKAIQ</sequence>
<evidence type="ECO:0000256" key="6">
    <source>
        <dbReference type="ARBA" id="ARBA00023157"/>
    </source>
</evidence>
<dbReference type="SMART" id="SM00235">
    <property type="entry name" value="ZnMc"/>
    <property type="match status" value="1"/>
</dbReference>
<evidence type="ECO:0000256" key="3">
    <source>
        <dbReference type="ARBA" id="ARBA00022801"/>
    </source>
</evidence>
<feature type="chain" id="PRO_5005120629" description="Metalloendopeptidase" evidence="8">
    <location>
        <begin position="19"/>
        <end position="380"/>
    </location>
</feature>
<dbReference type="AlphaFoldDB" id="A0A0K0EH05"/>
<protein>
    <recommendedName>
        <fullName evidence="8">Metalloendopeptidase</fullName>
        <ecNumber evidence="8">3.4.24.-</ecNumber>
    </recommendedName>
</protein>
<dbReference type="PRINTS" id="PR00480">
    <property type="entry name" value="ASTACIN"/>
</dbReference>
<dbReference type="WBParaSite" id="TCONS_00015820.p1">
    <property type="protein sequence ID" value="TCONS_00015820.p1"/>
    <property type="gene ID" value="XLOC_010586"/>
</dbReference>
<dbReference type="PANTHER" id="PTHR10127:SF780">
    <property type="entry name" value="METALLOENDOPEPTIDASE"/>
    <property type="match status" value="1"/>
</dbReference>
<dbReference type="Pfam" id="PF01400">
    <property type="entry name" value="Astacin"/>
    <property type="match status" value="1"/>
</dbReference>
<evidence type="ECO:0000256" key="4">
    <source>
        <dbReference type="ARBA" id="ARBA00022833"/>
    </source>
</evidence>
<proteinExistence type="predicted"/>
<organism evidence="11">
    <name type="scientific">Strongyloides stercoralis</name>
    <name type="common">Threadworm</name>
    <dbReference type="NCBI Taxonomy" id="6248"/>
    <lineage>
        <taxon>Eukaryota</taxon>
        <taxon>Metazoa</taxon>
        <taxon>Ecdysozoa</taxon>
        <taxon>Nematoda</taxon>
        <taxon>Chromadorea</taxon>
        <taxon>Rhabditida</taxon>
        <taxon>Tylenchina</taxon>
        <taxon>Panagrolaimomorpha</taxon>
        <taxon>Strongyloidoidea</taxon>
        <taxon>Strongyloididae</taxon>
        <taxon>Strongyloides</taxon>
    </lineage>
</organism>
<dbReference type="PANTHER" id="PTHR10127">
    <property type="entry name" value="DISCOIDIN, CUB, EGF, LAMININ , AND ZINC METALLOPROTEASE DOMAIN CONTAINING"/>
    <property type="match status" value="1"/>
</dbReference>
<dbReference type="GO" id="GO:0006508">
    <property type="term" value="P:proteolysis"/>
    <property type="evidence" value="ECO:0007669"/>
    <property type="project" value="UniProtKB-KW"/>
</dbReference>
<dbReference type="EC" id="3.4.24.-" evidence="8"/>
<dbReference type="GO" id="GO:0008270">
    <property type="term" value="F:zinc ion binding"/>
    <property type="evidence" value="ECO:0007669"/>
    <property type="project" value="InterPro"/>
</dbReference>
<evidence type="ECO:0000256" key="2">
    <source>
        <dbReference type="ARBA" id="ARBA00022723"/>
    </source>
</evidence>
<dbReference type="Gene3D" id="3.40.390.10">
    <property type="entry name" value="Collagenase (Catalytic Domain)"/>
    <property type="match status" value="1"/>
</dbReference>
<evidence type="ECO:0000313" key="10">
    <source>
        <dbReference type="Proteomes" id="UP000035681"/>
    </source>
</evidence>
<evidence type="ECO:0000259" key="9">
    <source>
        <dbReference type="PROSITE" id="PS51864"/>
    </source>
</evidence>